<evidence type="ECO:0000313" key="1">
    <source>
        <dbReference type="EMBL" id="MBC8178812.1"/>
    </source>
</evidence>
<protein>
    <submittedName>
        <fullName evidence="1">Uncharacterized protein</fullName>
    </submittedName>
</protein>
<accession>A0A8J6N286</accession>
<dbReference type="AlphaFoldDB" id="A0A8J6N286"/>
<gene>
    <name evidence="1" type="ORF">H8E19_15520</name>
</gene>
<dbReference type="Proteomes" id="UP000650524">
    <property type="component" value="Unassembled WGS sequence"/>
</dbReference>
<reference evidence="1 2" key="1">
    <citation type="submission" date="2020-08" db="EMBL/GenBank/DDBJ databases">
        <title>Bridging the membrane lipid divide: bacteria of the FCB group superphylum have the potential to synthesize archaeal ether lipids.</title>
        <authorList>
            <person name="Villanueva L."/>
            <person name="Von Meijenfeldt F.A.B."/>
            <person name="Westbye A.B."/>
            <person name="Yadav S."/>
            <person name="Hopmans E.C."/>
            <person name="Dutilh B.E."/>
            <person name="Sinninghe Damste J.S."/>
        </authorList>
    </citation>
    <scope>NUCLEOTIDE SEQUENCE [LARGE SCALE GENOMIC DNA]</scope>
    <source>
        <strain evidence="1">NIOZ-UU27</strain>
    </source>
</reference>
<evidence type="ECO:0000313" key="2">
    <source>
        <dbReference type="Proteomes" id="UP000650524"/>
    </source>
</evidence>
<dbReference type="EMBL" id="JACNJD010000317">
    <property type="protein sequence ID" value="MBC8178812.1"/>
    <property type="molecule type" value="Genomic_DNA"/>
</dbReference>
<sequence>MGKIIDLQDKLQRPPDALISSKPWEFRRASWKTPYFIQMLRSLSEKLEYQQNGCHTTPPHFVLKGGMACTIQAMYANRHDDEEMRETYYLIGLTDCMINQVNPILRTDLLRAVYKKVFAMKEVLNIHWHGTLDQVLFPIDYQFYDELAYRSSIREAGTLKELYQAIKRGTDEMFDILSLEYVFYCPWIGG</sequence>
<organism evidence="1 2">
    <name type="scientific">Candidatus Desulfacyla euxinica</name>
    <dbReference type="NCBI Taxonomy" id="2841693"/>
    <lineage>
        <taxon>Bacteria</taxon>
        <taxon>Deltaproteobacteria</taxon>
        <taxon>Candidatus Desulfacyla</taxon>
    </lineage>
</organism>
<comment type="caution">
    <text evidence="1">The sequence shown here is derived from an EMBL/GenBank/DDBJ whole genome shotgun (WGS) entry which is preliminary data.</text>
</comment>
<proteinExistence type="predicted"/>
<name>A0A8J6N286_9DELT</name>